<protein>
    <submittedName>
        <fullName evidence="7">dTDP-Rha:alpha-D-GlcNAc-pyrophosphate polyprenol, alpha-3-L-rhamnosyltransferase</fullName>
        <ecNumber evidence="7">2.4.-.-</ecNumber>
    </submittedName>
</protein>
<dbReference type="SUPFAM" id="SSF53448">
    <property type="entry name" value="Nucleotide-diphospho-sugar transferases"/>
    <property type="match status" value="1"/>
</dbReference>
<dbReference type="Proteomes" id="UP000057820">
    <property type="component" value="Chromosome 1"/>
</dbReference>
<dbReference type="InterPro" id="IPR023981">
    <property type="entry name" value="MftF"/>
</dbReference>
<accession>A0A0H5P1Y2</accession>
<proteinExistence type="inferred from homology"/>
<dbReference type="AlphaFoldDB" id="A0A0H5P1Y2"/>
<gene>
    <name evidence="7" type="primary">wbbL_2</name>
    <name evidence="7" type="ORF">ERS450000_01866</name>
</gene>
<dbReference type="EC" id="2.4.-.-" evidence="7"/>
<evidence type="ECO:0000256" key="5">
    <source>
        <dbReference type="SAM" id="MobiDB-lite"/>
    </source>
</evidence>
<evidence type="ECO:0000256" key="4">
    <source>
        <dbReference type="ARBA" id="ARBA00022679"/>
    </source>
</evidence>
<keyword evidence="3 7" id="KW-0328">Glycosyltransferase</keyword>
<dbReference type="PANTHER" id="PTHR43179:SF12">
    <property type="entry name" value="GALACTOFURANOSYLTRANSFERASE GLFT2"/>
    <property type="match status" value="1"/>
</dbReference>
<name>A0A0H5P1Y2_NOCFR</name>
<comment type="pathway">
    <text evidence="1">Cell wall biogenesis; cell wall polysaccharide biosynthesis.</text>
</comment>
<dbReference type="Pfam" id="PF00535">
    <property type="entry name" value="Glycos_transf_2"/>
    <property type="match status" value="1"/>
</dbReference>
<comment type="similarity">
    <text evidence="2">Belongs to the glycosyltransferase 2 family.</text>
</comment>
<keyword evidence="4 7" id="KW-0808">Transferase</keyword>
<sequence>MTVGVLARRIVLDRSVHRFDRGRVLLGGSPMRLVRLSAAGARLLAGWVDGGPIGADEGSARLLRRLLDSGLVHPVAAPGSRSPDEVTLVVPVKDNPAGLARLLAATTEFAHRVIVDDGSADAVPTATIRHPRPLGPAAARNAGWRRATTEFVAFVDSDVVPRPGWLDSALALFDDPRVAAVAPRVTSPPGTAAPTSVAAYEASHSSLDMGAEPAVVRPLSRVGYVPTAALIVRRAALAELGGFDERLRFGEDVDVVWRLTDAGHLVRYHPAAVVTHRPRATLGSWLRQRYDYGTSAAPLARRHPGRLACARVSAWHALSWGALVVALGPARPDRAARGLRRAARSPVLRGSAVVVPALVATALPARRLRGRGVPTAAALAVGAGGHLAAGLALADAVRRTWWPVLMGTRLGRRLVLLSLLPCLVEALRGRRGPAWFAMRLADQAAYSLGVWAGCLRARTAAPLLPDLRVGTGARPGRAAPSTPLRASASRPRVDRPAQAAS</sequence>
<evidence type="ECO:0000256" key="3">
    <source>
        <dbReference type="ARBA" id="ARBA00022676"/>
    </source>
</evidence>
<evidence type="ECO:0000313" key="7">
    <source>
        <dbReference type="EMBL" id="CRY76461.1"/>
    </source>
</evidence>
<feature type="region of interest" description="Disordered" evidence="5">
    <location>
        <begin position="471"/>
        <end position="501"/>
    </location>
</feature>
<evidence type="ECO:0000259" key="6">
    <source>
        <dbReference type="Pfam" id="PF00535"/>
    </source>
</evidence>
<dbReference type="PANTHER" id="PTHR43179">
    <property type="entry name" value="RHAMNOSYLTRANSFERASE WBBL"/>
    <property type="match status" value="1"/>
</dbReference>
<evidence type="ECO:0000313" key="8">
    <source>
        <dbReference type="Proteomes" id="UP000057820"/>
    </source>
</evidence>
<dbReference type="NCBIfam" id="TIGR03965">
    <property type="entry name" value="mycofact_glyco"/>
    <property type="match status" value="1"/>
</dbReference>
<dbReference type="InterPro" id="IPR029044">
    <property type="entry name" value="Nucleotide-diphossugar_trans"/>
</dbReference>
<evidence type="ECO:0000256" key="1">
    <source>
        <dbReference type="ARBA" id="ARBA00004776"/>
    </source>
</evidence>
<evidence type="ECO:0000256" key="2">
    <source>
        <dbReference type="ARBA" id="ARBA00006739"/>
    </source>
</evidence>
<dbReference type="GO" id="GO:0016757">
    <property type="term" value="F:glycosyltransferase activity"/>
    <property type="evidence" value="ECO:0007669"/>
    <property type="project" value="UniProtKB-KW"/>
</dbReference>
<reference evidence="8" key="1">
    <citation type="submission" date="2015-03" db="EMBL/GenBank/DDBJ databases">
        <authorList>
            <consortium name="Pathogen Informatics"/>
        </authorList>
    </citation>
    <scope>NUCLEOTIDE SEQUENCE [LARGE SCALE GENOMIC DNA]</scope>
    <source>
        <strain evidence="8">NCTC11134</strain>
    </source>
</reference>
<dbReference type="Gene3D" id="3.90.550.10">
    <property type="entry name" value="Spore Coat Polysaccharide Biosynthesis Protein SpsA, Chain A"/>
    <property type="match status" value="1"/>
</dbReference>
<organism evidence="7 8">
    <name type="scientific">Nocardia farcinica</name>
    <dbReference type="NCBI Taxonomy" id="37329"/>
    <lineage>
        <taxon>Bacteria</taxon>
        <taxon>Bacillati</taxon>
        <taxon>Actinomycetota</taxon>
        <taxon>Actinomycetes</taxon>
        <taxon>Mycobacteriales</taxon>
        <taxon>Nocardiaceae</taxon>
        <taxon>Nocardia</taxon>
    </lineage>
</organism>
<feature type="domain" description="Glycosyltransferase 2-like" evidence="6">
    <location>
        <begin position="89"/>
        <end position="189"/>
    </location>
</feature>
<dbReference type="EMBL" id="LN868938">
    <property type="protein sequence ID" value="CRY76461.1"/>
    <property type="molecule type" value="Genomic_DNA"/>
</dbReference>
<dbReference type="KEGG" id="nfr:ERS450000_01866"/>
<dbReference type="InterPro" id="IPR001173">
    <property type="entry name" value="Glyco_trans_2-like"/>
</dbReference>